<dbReference type="InterPro" id="IPR011951">
    <property type="entry name" value="HAD-SF_hydro_IA_YjjG/PynA"/>
</dbReference>
<gene>
    <name evidence="1" type="ORF">H5985_05895</name>
</gene>
<dbReference type="Proteomes" id="UP000777002">
    <property type="component" value="Unassembled WGS sequence"/>
</dbReference>
<dbReference type="InterPro" id="IPR023214">
    <property type="entry name" value="HAD_sf"/>
</dbReference>
<dbReference type="PANTHER" id="PTHR47478:SF1">
    <property type="entry name" value="PYRIMIDINE 5'-NUCLEOTIDASE YJJG"/>
    <property type="match status" value="1"/>
</dbReference>
<dbReference type="NCBIfam" id="TIGR02254">
    <property type="entry name" value="YjjG_YfnB"/>
    <property type="match status" value="1"/>
</dbReference>
<dbReference type="PANTHER" id="PTHR47478">
    <property type="match status" value="1"/>
</dbReference>
<organism evidence="1 2">
    <name type="scientific">Parasutterella secunda</name>
    <dbReference type="NCBI Taxonomy" id="626947"/>
    <lineage>
        <taxon>Bacteria</taxon>
        <taxon>Pseudomonadati</taxon>
        <taxon>Pseudomonadota</taxon>
        <taxon>Betaproteobacteria</taxon>
        <taxon>Burkholderiales</taxon>
        <taxon>Sutterellaceae</taxon>
        <taxon>Parasutterella</taxon>
    </lineage>
</organism>
<accession>A0ABS2GSH5</accession>
<comment type="caution">
    <text evidence="1">The sequence shown here is derived from an EMBL/GenBank/DDBJ whole genome shotgun (WGS) entry which is preliminary data.</text>
</comment>
<dbReference type="InterPro" id="IPR052550">
    <property type="entry name" value="Pyrimidine_5'-ntase_YjjG"/>
</dbReference>
<dbReference type="NCBIfam" id="TIGR01549">
    <property type="entry name" value="HAD-SF-IA-v1"/>
    <property type="match status" value="1"/>
</dbReference>
<evidence type="ECO:0000313" key="2">
    <source>
        <dbReference type="Proteomes" id="UP000777002"/>
    </source>
</evidence>
<protein>
    <submittedName>
        <fullName evidence="1">Noncanonical pyrimidine nucleotidase, YjjG family</fullName>
    </submittedName>
</protein>
<dbReference type="InterPro" id="IPR023198">
    <property type="entry name" value="PGP-like_dom2"/>
</dbReference>
<proteinExistence type="predicted"/>
<dbReference type="InterPro" id="IPR006439">
    <property type="entry name" value="HAD-SF_hydro_IA"/>
</dbReference>
<sequence length="233" mass="26329">MTKPFDILLWDVDGTLLDFLAAEDISIRSLFKDFDLGVCTDEMLCLYSAINADYWKRLERGEMSKKEILVKRFETFFSQVGIRSVDCDAFDKAYQKRLGETVVFRDNSYELVKSLKGVIPQYAASNGTIVAQTGKLTRSGLIHLLDGVFLSEKLGAEKPSVLFFDKVFETIPTVDRERILIVGDSLTSDILGAKNAGIQSCWYNPSHKPNTTDIKPDFEIEHLSEIKKILDIN</sequence>
<dbReference type="RefSeq" id="WP_205050389.1">
    <property type="nucleotide sequence ID" value="NZ_JACJKX010000009.1"/>
</dbReference>
<reference evidence="1 2" key="1">
    <citation type="journal article" date="2021" name="Sci. Rep.">
        <title>The distribution of antibiotic resistance genes in chicken gut microbiota commensals.</title>
        <authorList>
            <person name="Juricova H."/>
            <person name="Matiasovicova J."/>
            <person name="Kubasova T."/>
            <person name="Cejkova D."/>
            <person name="Rychlik I."/>
        </authorList>
    </citation>
    <scope>NUCLEOTIDE SEQUENCE [LARGE SCALE GENOMIC DNA]</scope>
    <source>
        <strain evidence="1 2">An562</strain>
    </source>
</reference>
<dbReference type="InterPro" id="IPR036412">
    <property type="entry name" value="HAD-like_sf"/>
</dbReference>
<evidence type="ECO:0000313" key="1">
    <source>
        <dbReference type="EMBL" id="MBM6928800.1"/>
    </source>
</evidence>
<dbReference type="SFLD" id="SFLDS00003">
    <property type="entry name" value="Haloacid_Dehalogenase"/>
    <property type="match status" value="1"/>
</dbReference>
<dbReference type="Pfam" id="PF00702">
    <property type="entry name" value="Hydrolase"/>
    <property type="match status" value="1"/>
</dbReference>
<keyword evidence="2" id="KW-1185">Reference proteome</keyword>
<dbReference type="SFLD" id="SFLDG01129">
    <property type="entry name" value="C1.5:_HAD__Beta-PGM__Phosphata"/>
    <property type="match status" value="1"/>
</dbReference>
<name>A0ABS2GSH5_9BURK</name>
<dbReference type="EMBL" id="JACJKX010000009">
    <property type="protein sequence ID" value="MBM6928800.1"/>
    <property type="molecule type" value="Genomic_DNA"/>
</dbReference>
<dbReference type="Gene3D" id="3.40.50.1000">
    <property type="entry name" value="HAD superfamily/HAD-like"/>
    <property type="match status" value="1"/>
</dbReference>
<dbReference type="Gene3D" id="1.10.150.240">
    <property type="entry name" value="Putative phosphatase, domain 2"/>
    <property type="match status" value="1"/>
</dbReference>
<dbReference type="SUPFAM" id="SSF56784">
    <property type="entry name" value="HAD-like"/>
    <property type="match status" value="1"/>
</dbReference>